<dbReference type="InterPro" id="IPR010610">
    <property type="entry name" value="EryCIII-like_C"/>
</dbReference>
<dbReference type="InterPro" id="IPR002213">
    <property type="entry name" value="UDP_glucos_trans"/>
</dbReference>
<sequence length="420" mass="44978">MRVLLTQHAATAHLNLMVPIAWALKSAGHDVVLAGQPDIMGGIRETGITGVSVGDMSAVAERLAAMSPEEHIYGSGYDLAEERQEVLTYAYVRDCLAAWASPLAFDLITDESMYDDLVAFCRAWRPDLVIWDSITFPGPVAARACGAAHVRTTFGRDHWARMRDLFLRLRGDRDEDPVADWLTAKLARYGAGYHEDVVLGQATIDSLPGWSRFPLEHGPAYLPVRYVPHNGPAVIPPWLVPPPARRRVCFTLGVSGGEMWGGQGSIGVADLFDAVADLDVEVVATIEPGGLPDGRKAPDNVRLAGFVPLHPLLATCAAIVHHGGTGTTCTALAAGVPQLIVPAALYDERGLARALARQGAGVTVQPAELTPETLRAGLVRLLDEPSYAGRAAALRDDAATAPSPADLVRDLEDLVARHQR</sequence>
<accession>A0ABP4U5V6</accession>
<keyword evidence="2" id="KW-0328">Glycosyltransferase</keyword>
<dbReference type="PANTHER" id="PTHR48050:SF13">
    <property type="entry name" value="STEROL 3-BETA-GLUCOSYLTRANSFERASE UGT80A2"/>
    <property type="match status" value="1"/>
</dbReference>
<comment type="caution">
    <text evidence="7">The sequence shown here is derived from an EMBL/GenBank/DDBJ whole genome shotgun (WGS) entry which is preliminary data.</text>
</comment>
<reference evidence="8" key="1">
    <citation type="journal article" date="2019" name="Int. J. Syst. Evol. Microbiol.">
        <title>The Global Catalogue of Microorganisms (GCM) 10K type strain sequencing project: providing services to taxonomists for standard genome sequencing and annotation.</title>
        <authorList>
            <consortium name="The Broad Institute Genomics Platform"/>
            <consortium name="The Broad Institute Genome Sequencing Center for Infectious Disease"/>
            <person name="Wu L."/>
            <person name="Ma J."/>
        </authorList>
    </citation>
    <scope>NUCLEOTIDE SEQUENCE [LARGE SCALE GENOMIC DNA]</scope>
    <source>
        <strain evidence="8">JCM 13929</strain>
    </source>
</reference>
<dbReference type="NCBIfam" id="TIGR04516">
    <property type="entry name" value="glycosyl_450act"/>
    <property type="match status" value="1"/>
</dbReference>
<feature type="domain" description="Erythromycin biosynthesis protein CIII-like N-terminal" evidence="6">
    <location>
        <begin position="22"/>
        <end position="253"/>
    </location>
</feature>
<keyword evidence="4" id="KW-0045">Antibiotic biosynthesis</keyword>
<evidence type="ECO:0000259" key="5">
    <source>
        <dbReference type="Pfam" id="PF06722"/>
    </source>
</evidence>
<evidence type="ECO:0000256" key="2">
    <source>
        <dbReference type="ARBA" id="ARBA00022676"/>
    </source>
</evidence>
<evidence type="ECO:0000313" key="8">
    <source>
        <dbReference type="Proteomes" id="UP001500064"/>
    </source>
</evidence>
<proteinExistence type="inferred from homology"/>
<evidence type="ECO:0000256" key="3">
    <source>
        <dbReference type="ARBA" id="ARBA00022679"/>
    </source>
</evidence>
<evidence type="ECO:0000256" key="4">
    <source>
        <dbReference type="ARBA" id="ARBA00023194"/>
    </source>
</evidence>
<organism evidence="7 8">
    <name type="scientific">Nonomuraea maheshkhaliensis</name>
    <dbReference type="NCBI Taxonomy" id="419590"/>
    <lineage>
        <taxon>Bacteria</taxon>
        <taxon>Bacillati</taxon>
        <taxon>Actinomycetota</taxon>
        <taxon>Actinomycetes</taxon>
        <taxon>Streptosporangiales</taxon>
        <taxon>Streptosporangiaceae</taxon>
        <taxon>Nonomuraea</taxon>
    </lineage>
</organism>
<dbReference type="CDD" id="cd03784">
    <property type="entry name" value="GT1_Gtf-like"/>
    <property type="match status" value="1"/>
</dbReference>
<dbReference type="RefSeq" id="WP_346115414.1">
    <property type="nucleotide sequence ID" value="NZ_BAAAMU010000240.1"/>
</dbReference>
<feature type="domain" description="Erythromycin biosynthesis protein CIII-like C-terminal" evidence="5">
    <location>
        <begin position="271"/>
        <end position="414"/>
    </location>
</feature>
<dbReference type="Pfam" id="PF21036">
    <property type="entry name" value="EryCIII-like_N"/>
    <property type="match status" value="1"/>
</dbReference>
<name>A0ABP4U5V6_9ACTN</name>
<dbReference type="InterPro" id="IPR030953">
    <property type="entry name" value="Glycosyl_450act"/>
</dbReference>
<evidence type="ECO:0000256" key="1">
    <source>
        <dbReference type="ARBA" id="ARBA00006962"/>
    </source>
</evidence>
<keyword evidence="3" id="KW-0808">Transferase</keyword>
<keyword evidence="8" id="KW-1185">Reference proteome</keyword>
<dbReference type="Pfam" id="PF06722">
    <property type="entry name" value="EryCIII-like_C"/>
    <property type="match status" value="1"/>
</dbReference>
<gene>
    <name evidence="7" type="ORF">GCM10009733_110750</name>
</gene>
<dbReference type="InterPro" id="IPR048284">
    <property type="entry name" value="EryCIII-like_N"/>
</dbReference>
<evidence type="ECO:0000313" key="7">
    <source>
        <dbReference type="EMBL" id="GAA1697584.1"/>
    </source>
</evidence>
<dbReference type="SUPFAM" id="SSF53756">
    <property type="entry name" value="UDP-Glycosyltransferase/glycogen phosphorylase"/>
    <property type="match status" value="1"/>
</dbReference>
<evidence type="ECO:0000259" key="6">
    <source>
        <dbReference type="Pfam" id="PF21036"/>
    </source>
</evidence>
<dbReference type="InterPro" id="IPR050426">
    <property type="entry name" value="Glycosyltransferase_28"/>
</dbReference>
<dbReference type="EMBL" id="BAAAMU010000240">
    <property type="protein sequence ID" value="GAA1697584.1"/>
    <property type="molecule type" value="Genomic_DNA"/>
</dbReference>
<dbReference type="Proteomes" id="UP001500064">
    <property type="component" value="Unassembled WGS sequence"/>
</dbReference>
<dbReference type="PANTHER" id="PTHR48050">
    <property type="entry name" value="STEROL 3-BETA-GLUCOSYLTRANSFERASE"/>
    <property type="match status" value="1"/>
</dbReference>
<comment type="similarity">
    <text evidence="1">Belongs to the glycosyltransferase 28 family.</text>
</comment>
<protein>
    <submittedName>
        <fullName evidence="7">DUF1205 domain-containing protein</fullName>
    </submittedName>
</protein>
<dbReference type="Gene3D" id="3.40.50.2000">
    <property type="entry name" value="Glycogen Phosphorylase B"/>
    <property type="match status" value="2"/>
</dbReference>